<accession>A0A7X1AYH3</accession>
<dbReference type="Pfam" id="PF13279">
    <property type="entry name" value="4HBT_2"/>
    <property type="match status" value="1"/>
</dbReference>
<keyword evidence="2" id="KW-0378">Hydrolase</keyword>
<dbReference type="Proteomes" id="UP000525652">
    <property type="component" value="Unassembled WGS sequence"/>
</dbReference>
<dbReference type="PANTHER" id="PTHR31793:SF27">
    <property type="entry name" value="NOVEL THIOESTERASE SUPERFAMILY DOMAIN AND SAPOSIN A-TYPE DOMAIN CONTAINING PROTEIN (0610012H03RIK)"/>
    <property type="match status" value="1"/>
</dbReference>
<evidence type="ECO:0000313" key="3">
    <source>
        <dbReference type="EMBL" id="MBC2602335.1"/>
    </source>
</evidence>
<dbReference type="InterPro" id="IPR006684">
    <property type="entry name" value="YbgC/YbaW"/>
</dbReference>
<dbReference type="InterPro" id="IPR050563">
    <property type="entry name" value="4-hydroxybenzoyl-CoA_TE"/>
</dbReference>
<dbReference type="NCBIfam" id="TIGR00051">
    <property type="entry name" value="YbgC/FadM family acyl-CoA thioesterase"/>
    <property type="match status" value="1"/>
</dbReference>
<gene>
    <name evidence="3" type="ORF">H5P30_11155</name>
</gene>
<dbReference type="SUPFAM" id="SSF54637">
    <property type="entry name" value="Thioesterase/thiol ester dehydrase-isomerase"/>
    <property type="match status" value="1"/>
</dbReference>
<dbReference type="PROSITE" id="PS01328">
    <property type="entry name" value="4HBCOA_THIOESTERASE"/>
    <property type="match status" value="1"/>
</dbReference>
<dbReference type="CDD" id="cd00586">
    <property type="entry name" value="4HBT"/>
    <property type="match status" value="1"/>
</dbReference>
<dbReference type="RefSeq" id="WP_185693024.1">
    <property type="nucleotide sequence ID" value="NZ_JACHVA010000086.1"/>
</dbReference>
<dbReference type="Gene3D" id="3.10.129.10">
    <property type="entry name" value="Hotdog Thioesterase"/>
    <property type="match status" value="1"/>
</dbReference>
<dbReference type="InterPro" id="IPR029069">
    <property type="entry name" value="HotDog_dom_sf"/>
</dbReference>
<comment type="similarity">
    <text evidence="1">Belongs to the 4-hydroxybenzoyl-CoA thioesterase family.</text>
</comment>
<evidence type="ECO:0000313" key="4">
    <source>
        <dbReference type="Proteomes" id="UP000525652"/>
    </source>
</evidence>
<evidence type="ECO:0000256" key="1">
    <source>
        <dbReference type="ARBA" id="ARBA00005953"/>
    </source>
</evidence>
<dbReference type="PANTHER" id="PTHR31793">
    <property type="entry name" value="4-HYDROXYBENZOYL-COA THIOESTERASE FAMILY MEMBER"/>
    <property type="match status" value="1"/>
</dbReference>
<organism evidence="3 4">
    <name type="scientific">Puniceicoccus vermicola</name>
    <dbReference type="NCBI Taxonomy" id="388746"/>
    <lineage>
        <taxon>Bacteria</taxon>
        <taxon>Pseudomonadati</taxon>
        <taxon>Verrucomicrobiota</taxon>
        <taxon>Opitutia</taxon>
        <taxon>Puniceicoccales</taxon>
        <taxon>Puniceicoccaceae</taxon>
        <taxon>Puniceicoccus</taxon>
    </lineage>
</organism>
<sequence length="136" mass="16029">MVQSKTSIRVRYAETDMMGIVYHSRYLPWLECSRIQLLDDLGCPYVEMEKMGVRLPVVEVNCRYRYPARFDDRVTVTAEIREMPRARIKIYYQVQRDDGQLLCEASTLHGFMDLENRPCRPPEKLRKAFQASFPSS</sequence>
<proteinExistence type="inferred from homology"/>
<protein>
    <submittedName>
        <fullName evidence="3">Acyl-CoA thioesterase</fullName>
    </submittedName>
</protein>
<keyword evidence="4" id="KW-1185">Reference proteome</keyword>
<comment type="caution">
    <text evidence="3">The sequence shown here is derived from an EMBL/GenBank/DDBJ whole genome shotgun (WGS) entry which is preliminary data.</text>
</comment>
<dbReference type="GO" id="GO:0047617">
    <property type="term" value="F:fatty acyl-CoA hydrolase activity"/>
    <property type="evidence" value="ECO:0007669"/>
    <property type="project" value="TreeGrafter"/>
</dbReference>
<dbReference type="AlphaFoldDB" id="A0A7X1AYH3"/>
<evidence type="ECO:0000256" key="2">
    <source>
        <dbReference type="ARBA" id="ARBA00022801"/>
    </source>
</evidence>
<dbReference type="EMBL" id="JACHVA010000086">
    <property type="protein sequence ID" value="MBC2602335.1"/>
    <property type="molecule type" value="Genomic_DNA"/>
</dbReference>
<dbReference type="PIRSF" id="PIRSF003230">
    <property type="entry name" value="YbgC"/>
    <property type="match status" value="1"/>
</dbReference>
<dbReference type="InterPro" id="IPR008272">
    <property type="entry name" value="HB-CoA_thioesterase_AS"/>
</dbReference>
<name>A0A7X1AYH3_9BACT</name>
<reference evidence="3 4" key="1">
    <citation type="submission" date="2020-07" db="EMBL/GenBank/DDBJ databases">
        <authorList>
            <person name="Feng X."/>
        </authorList>
    </citation>
    <scope>NUCLEOTIDE SEQUENCE [LARGE SCALE GENOMIC DNA]</scope>
    <source>
        <strain evidence="3 4">JCM14086</strain>
    </source>
</reference>